<dbReference type="Proteomes" id="UP000242791">
    <property type="component" value="Unassembled WGS sequence"/>
</dbReference>
<evidence type="ECO:0000313" key="2">
    <source>
        <dbReference type="EMBL" id="OJD27500.1"/>
    </source>
</evidence>
<protein>
    <submittedName>
        <fullName evidence="2">Uncharacterized protein</fullName>
    </submittedName>
</protein>
<dbReference type="AlphaFoldDB" id="A0A1J9RHN6"/>
<accession>A0A1J9RHN6</accession>
<dbReference type="EMBL" id="LGTZ01000092">
    <property type="protein sequence ID" value="OJD27500.1"/>
    <property type="molecule type" value="Genomic_DNA"/>
</dbReference>
<comment type="caution">
    <text evidence="2">The sequence shown here is derived from an EMBL/GenBank/DDBJ whole genome shotgun (WGS) entry which is preliminary data.</text>
</comment>
<name>A0A1J9RHN6_9EURO</name>
<evidence type="ECO:0000313" key="3">
    <source>
        <dbReference type="Proteomes" id="UP000242791"/>
    </source>
</evidence>
<feature type="region of interest" description="Disordered" evidence="1">
    <location>
        <begin position="1"/>
        <end position="63"/>
    </location>
</feature>
<sequence>MEVIAEHAHANQPNHGLAPFWSEPRRARSVLGGQKEDARKHRKRDRSVTAGCGDSVDVEKCGK</sequence>
<gene>
    <name evidence="2" type="ORF">ACJ73_01113</name>
</gene>
<evidence type="ECO:0000256" key="1">
    <source>
        <dbReference type="SAM" id="MobiDB-lite"/>
    </source>
</evidence>
<proteinExistence type="predicted"/>
<organism evidence="2 3">
    <name type="scientific">Blastomyces percursus</name>
    <dbReference type="NCBI Taxonomy" id="1658174"/>
    <lineage>
        <taxon>Eukaryota</taxon>
        <taxon>Fungi</taxon>
        <taxon>Dikarya</taxon>
        <taxon>Ascomycota</taxon>
        <taxon>Pezizomycotina</taxon>
        <taxon>Eurotiomycetes</taxon>
        <taxon>Eurotiomycetidae</taxon>
        <taxon>Onygenales</taxon>
        <taxon>Ajellomycetaceae</taxon>
        <taxon>Blastomyces</taxon>
    </lineage>
</organism>
<dbReference type="VEuPathDB" id="FungiDB:ACJ73_01113"/>
<keyword evidence="3" id="KW-1185">Reference proteome</keyword>
<reference evidence="2 3" key="1">
    <citation type="submission" date="2015-08" db="EMBL/GenBank/DDBJ databases">
        <title>Emmonsia species relationships and genome sequence.</title>
        <authorList>
            <person name="Cuomo C.A."/>
            <person name="Schwartz I.S."/>
            <person name="Kenyon C."/>
            <person name="De Hoog G.S."/>
            <person name="Govender N.P."/>
            <person name="Botha A."/>
            <person name="Moreno L."/>
            <person name="De Vries M."/>
            <person name="Munoz J.F."/>
            <person name="Stielow J.B."/>
        </authorList>
    </citation>
    <scope>NUCLEOTIDE SEQUENCE [LARGE SCALE GENOMIC DNA]</scope>
    <source>
        <strain evidence="2 3">EI222</strain>
    </source>
</reference>